<sequence>MSAFAAHVRATRERQNEVLAGARSRGADPAALAVAMRELPAALDPLADTLGVEAFAATCDAAVQAVARLVAARRWSATSLERWVVLDVLRFVPAWLDAAPTTVAALVDAVGAVGRQGDAAAWSRRLVDAARVEAVRWDLATVRTVALVAAWRSGLVRYRRAALEAAVRLDPRVARAALSLDRTADVAHVVAVNAADPWLWPGARDRGEIARPGGFRGAGGPWLALPVVAAPDDDLPAVAWWVWTDVPDESWWRVAADVHGSAVVRDQDGPGRGAPTPFDVRDAGASSSSRVTLRSGALLTLTSSTRSHHVGLWRQPE</sequence>
<evidence type="ECO:0000256" key="1">
    <source>
        <dbReference type="SAM" id="MobiDB-lite"/>
    </source>
</evidence>
<reference evidence="2 3" key="1">
    <citation type="submission" date="2017-11" db="EMBL/GenBank/DDBJ databases">
        <title>Genomic Encyclopedia of Archaeal and Bacterial Type Strains, Phase II (KMG-II): From Individual Species to Whole Genera.</title>
        <authorList>
            <person name="Goeker M."/>
        </authorList>
    </citation>
    <scope>NUCLEOTIDE SEQUENCE [LARGE SCALE GENOMIC DNA]</scope>
    <source>
        <strain evidence="2 3">DSM 25478</strain>
    </source>
</reference>
<evidence type="ECO:0000313" key="3">
    <source>
        <dbReference type="Proteomes" id="UP000231693"/>
    </source>
</evidence>
<gene>
    <name evidence="2" type="ORF">CLV28_1448</name>
</gene>
<dbReference type="EMBL" id="PGFE01000002">
    <property type="protein sequence ID" value="PJJ73964.1"/>
    <property type="molecule type" value="Genomic_DNA"/>
</dbReference>
<feature type="region of interest" description="Disordered" evidence="1">
    <location>
        <begin position="264"/>
        <end position="286"/>
    </location>
</feature>
<name>A0A2M9CPY9_9CELL</name>
<dbReference type="Proteomes" id="UP000231693">
    <property type="component" value="Unassembled WGS sequence"/>
</dbReference>
<dbReference type="OrthoDB" id="4823420at2"/>
<dbReference type="RefSeq" id="WP_157802556.1">
    <property type="nucleotide sequence ID" value="NZ_BOOX01000002.1"/>
</dbReference>
<proteinExistence type="predicted"/>
<keyword evidence="3" id="KW-1185">Reference proteome</keyword>
<comment type="caution">
    <text evidence="2">The sequence shown here is derived from an EMBL/GenBank/DDBJ whole genome shotgun (WGS) entry which is preliminary data.</text>
</comment>
<protein>
    <submittedName>
        <fullName evidence="2">Uncharacterized protein</fullName>
    </submittedName>
</protein>
<dbReference type="AlphaFoldDB" id="A0A2M9CPY9"/>
<accession>A0A2M9CPY9</accession>
<evidence type="ECO:0000313" key="2">
    <source>
        <dbReference type="EMBL" id="PJJ73964.1"/>
    </source>
</evidence>
<organism evidence="2 3">
    <name type="scientific">Sediminihabitans luteus</name>
    <dbReference type="NCBI Taxonomy" id="1138585"/>
    <lineage>
        <taxon>Bacteria</taxon>
        <taxon>Bacillati</taxon>
        <taxon>Actinomycetota</taxon>
        <taxon>Actinomycetes</taxon>
        <taxon>Micrococcales</taxon>
        <taxon>Cellulomonadaceae</taxon>
        <taxon>Sediminihabitans</taxon>
    </lineage>
</organism>